<keyword evidence="3" id="KW-1185">Reference proteome</keyword>
<protein>
    <submittedName>
        <fullName evidence="2">Uncharacterized protein</fullName>
    </submittedName>
</protein>
<proteinExistence type="predicted"/>
<accession>A0ABQ4PRM1</accession>
<evidence type="ECO:0000313" key="2">
    <source>
        <dbReference type="EMBL" id="GIU52298.1"/>
    </source>
</evidence>
<dbReference type="EMBL" id="BPEY01000170">
    <property type="protein sequence ID" value="GIU52298.1"/>
    <property type="molecule type" value="Genomic_DNA"/>
</dbReference>
<organism evidence="2 3">
    <name type="scientific">Shewanella sairae</name>
    <dbReference type="NCBI Taxonomy" id="190310"/>
    <lineage>
        <taxon>Bacteria</taxon>
        <taxon>Pseudomonadati</taxon>
        <taxon>Pseudomonadota</taxon>
        <taxon>Gammaproteobacteria</taxon>
        <taxon>Alteromonadales</taxon>
        <taxon>Shewanellaceae</taxon>
        <taxon>Shewanella</taxon>
    </lineage>
</organism>
<evidence type="ECO:0000313" key="3">
    <source>
        <dbReference type="Proteomes" id="UP000887104"/>
    </source>
</evidence>
<feature type="compositionally biased region" description="Basic and acidic residues" evidence="1">
    <location>
        <begin position="103"/>
        <end position="122"/>
    </location>
</feature>
<comment type="caution">
    <text evidence="2">The sequence shown here is derived from an EMBL/GenBank/DDBJ whole genome shotgun (WGS) entry which is preliminary data.</text>
</comment>
<feature type="compositionally biased region" description="Polar residues" evidence="1">
    <location>
        <begin position="91"/>
        <end position="102"/>
    </location>
</feature>
<dbReference type="Proteomes" id="UP000887104">
    <property type="component" value="Unassembled WGS sequence"/>
</dbReference>
<dbReference type="RefSeq" id="WP_220783429.1">
    <property type="nucleotide sequence ID" value="NZ_BPEY01000170.1"/>
</dbReference>
<feature type="region of interest" description="Disordered" evidence="1">
    <location>
        <begin position="91"/>
        <end position="122"/>
    </location>
</feature>
<sequence>MAKNRVVQVPCADGLYKRLEAERLKSDDKTLAEVGRELWEFALMIKERSEASDARTNRELLEEILLTGKENQEILKQTYLNSFDSSKSTNTQVIEQVRNGTAKSKERAKEQVEEYMDTAKSE</sequence>
<gene>
    <name evidence="2" type="ORF">TUM4438_44660</name>
</gene>
<reference evidence="2" key="1">
    <citation type="submission" date="2021-05" db="EMBL/GenBank/DDBJ databases">
        <title>Molecular characterization for Shewanella algae harboring chromosomal blaOXA-55-like strains isolated from clinical and environment sample.</title>
        <authorList>
            <person name="Ohama Y."/>
            <person name="Aoki K."/>
            <person name="Harada S."/>
            <person name="Moriya K."/>
            <person name="Ishii Y."/>
            <person name="Tateda K."/>
        </authorList>
    </citation>
    <scope>NUCLEOTIDE SEQUENCE</scope>
    <source>
        <strain evidence="2">JCM 11563</strain>
    </source>
</reference>
<evidence type="ECO:0000256" key="1">
    <source>
        <dbReference type="SAM" id="MobiDB-lite"/>
    </source>
</evidence>
<name>A0ABQ4PRM1_9GAMM</name>